<proteinExistence type="predicted"/>
<organism evidence="1 2">
    <name type="scientific">Sphaerisporangium rufum</name>
    <dbReference type="NCBI Taxonomy" id="1381558"/>
    <lineage>
        <taxon>Bacteria</taxon>
        <taxon>Bacillati</taxon>
        <taxon>Actinomycetota</taxon>
        <taxon>Actinomycetes</taxon>
        <taxon>Streptosporangiales</taxon>
        <taxon>Streptosporangiaceae</taxon>
        <taxon>Sphaerisporangium</taxon>
    </lineage>
</organism>
<reference evidence="1" key="1">
    <citation type="submission" date="2021-01" db="EMBL/GenBank/DDBJ databases">
        <title>Whole genome shotgun sequence of Sphaerisporangium rufum NBRC 109079.</title>
        <authorList>
            <person name="Komaki H."/>
            <person name="Tamura T."/>
        </authorList>
    </citation>
    <scope>NUCLEOTIDE SEQUENCE</scope>
    <source>
        <strain evidence="1">NBRC 109079</strain>
    </source>
</reference>
<dbReference type="EMBL" id="BOOU01000048">
    <property type="protein sequence ID" value="GII78391.1"/>
    <property type="molecule type" value="Genomic_DNA"/>
</dbReference>
<dbReference type="AlphaFoldDB" id="A0A919R4T0"/>
<name>A0A919R4T0_9ACTN</name>
<keyword evidence="2" id="KW-1185">Reference proteome</keyword>
<dbReference type="SUPFAM" id="SSF53756">
    <property type="entry name" value="UDP-Glycosyltransferase/glycogen phosphorylase"/>
    <property type="match status" value="1"/>
</dbReference>
<gene>
    <name evidence="1" type="ORF">Sru01_33730</name>
</gene>
<protein>
    <submittedName>
        <fullName evidence="1">Uncharacterized protein</fullName>
    </submittedName>
</protein>
<comment type="caution">
    <text evidence="1">The sequence shown here is derived from an EMBL/GenBank/DDBJ whole genome shotgun (WGS) entry which is preliminary data.</text>
</comment>
<sequence length="154" mass="16147">MIRPSPGPDPGTRHQAARPGRVFMVCTELPPDVVGGLGRYAERMIAAMRAAGTPVLVLAATGRRGSVDTIGDVTVRRIRTPGVRAARVPRPVGQLLRLAGLLAFNVVAAARIWPPAADRPAAWSPCTTGWPARPDCCAGCSAGGRWCSTCTAPR</sequence>
<evidence type="ECO:0000313" key="2">
    <source>
        <dbReference type="Proteomes" id="UP000655287"/>
    </source>
</evidence>
<evidence type="ECO:0000313" key="1">
    <source>
        <dbReference type="EMBL" id="GII78391.1"/>
    </source>
</evidence>
<accession>A0A919R4T0</accession>
<dbReference type="Proteomes" id="UP000655287">
    <property type="component" value="Unassembled WGS sequence"/>
</dbReference>
<dbReference type="Gene3D" id="3.40.50.2000">
    <property type="entry name" value="Glycogen Phosphorylase B"/>
    <property type="match status" value="1"/>
</dbReference>